<comment type="caution">
    <text evidence="2">The sequence shown here is derived from an EMBL/GenBank/DDBJ whole genome shotgun (WGS) entry which is preliminary data.</text>
</comment>
<dbReference type="InterPro" id="IPR006912">
    <property type="entry name" value="Harbinger_derived_prot"/>
</dbReference>
<name>A0A6A4DJ55_9STRA</name>
<dbReference type="EMBL" id="QXGE01000547">
    <property type="protein sequence ID" value="KAE9309390.1"/>
    <property type="molecule type" value="Genomic_DNA"/>
</dbReference>
<dbReference type="AlphaFoldDB" id="A0A6A4DJ55"/>
<evidence type="ECO:0008006" key="4">
    <source>
        <dbReference type="Google" id="ProtNLM"/>
    </source>
</evidence>
<feature type="region of interest" description="Disordered" evidence="1">
    <location>
        <begin position="223"/>
        <end position="252"/>
    </location>
</feature>
<organism evidence="2 3">
    <name type="scientific">Phytophthora fragariae</name>
    <dbReference type="NCBI Taxonomy" id="53985"/>
    <lineage>
        <taxon>Eukaryota</taxon>
        <taxon>Sar</taxon>
        <taxon>Stramenopiles</taxon>
        <taxon>Oomycota</taxon>
        <taxon>Peronosporomycetes</taxon>
        <taxon>Peronosporales</taxon>
        <taxon>Peronosporaceae</taxon>
        <taxon>Phytophthora</taxon>
    </lineage>
</organism>
<dbReference type="PANTHER" id="PTHR47150">
    <property type="entry name" value="OS12G0169200 PROTEIN"/>
    <property type="match status" value="1"/>
</dbReference>
<evidence type="ECO:0000313" key="3">
    <source>
        <dbReference type="Proteomes" id="UP000437068"/>
    </source>
</evidence>
<accession>A0A6A4DJ55</accession>
<dbReference type="Pfam" id="PF04827">
    <property type="entry name" value="Plant_tran"/>
    <property type="match status" value="1"/>
</dbReference>
<dbReference type="PANTHER" id="PTHR47150:SF5">
    <property type="entry name" value="OS07G0546750 PROTEIN"/>
    <property type="match status" value="1"/>
</dbReference>
<sequence length="252" mass="28577">MHWQWRLCPTAHAGQYKGKEKKPTMVLEAVADYNLRIWDCNFGSPGSLNDINILGQSPLLNDMLQGISPQVEFTISGNKHYVPYLLADGIYPEWPVFAKPLECPHGKKQKLYTRLQEALYTRLPEACRKDVERCFGVLQARFRILDTPCRLWSANAMSTAMHGCVILHNTIVVDERVDPSFINHNYLFKEPAQPGGVPVFTVSRPIVPPRPATVADPITNSHKPLFKIPTSGQTGRDWSTEHKQRRGTLYLN</sequence>
<reference evidence="2 3" key="1">
    <citation type="submission" date="2018-08" db="EMBL/GenBank/DDBJ databases">
        <title>Genomic investigation of the strawberry pathogen Phytophthora fragariae indicates pathogenicity is determined by transcriptional variation in three key races.</title>
        <authorList>
            <person name="Adams T.M."/>
            <person name="Armitage A.D."/>
            <person name="Sobczyk M.K."/>
            <person name="Bates H.J."/>
            <person name="Dunwell J.M."/>
            <person name="Nellist C.F."/>
            <person name="Harrison R.J."/>
        </authorList>
    </citation>
    <scope>NUCLEOTIDE SEQUENCE [LARGE SCALE GENOMIC DNA]</scope>
    <source>
        <strain evidence="2 3">A4</strain>
    </source>
</reference>
<evidence type="ECO:0000256" key="1">
    <source>
        <dbReference type="SAM" id="MobiDB-lite"/>
    </source>
</evidence>
<gene>
    <name evidence="2" type="ORF">PF001_g10707</name>
</gene>
<proteinExistence type="predicted"/>
<dbReference type="Proteomes" id="UP000437068">
    <property type="component" value="Unassembled WGS sequence"/>
</dbReference>
<protein>
    <recommendedName>
        <fullName evidence="4">DDE Tnp4 domain-containing protein</fullName>
    </recommendedName>
</protein>
<evidence type="ECO:0000313" key="2">
    <source>
        <dbReference type="EMBL" id="KAE9309390.1"/>
    </source>
</evidence>